<keyword evidence="11" id="KW-1015">Disulfide bond</keyword>
<proteinExistence type="inferred from homology"/>
<evidence type="ECO:0000256" key="3">
    <source>
        <dbReference type="ARBA" id="ARBA00019818"/>
    </source>
</evidence>
<sequence length="546" mass="60877">MLWKECKSCLFILHGFINVCFSMWKWHSLPFLCDVMNPFFSFCRSDASPPGKPALIGCRSPDKETFTCWWTPGSPGGLPTVHRLYYHRAESKDVRECPDYTSGGSNSCYFDKSQTTLWVEYELTVVATNALGNATSNTLRIDVMNVVRPYPPKNVVLQVKQSNDNPYLFIGWQSPLNKTKTYGWVTIKYQLRVRPEKSKEWKIYDTDLQRNFSLHTVDPKVTYEVEVRCALDHSTWSEWSTTASIKIPGSSQKDRLLWVLMLVSLIPLLTAVCALVVKRNSVKQCLLPPVPGPKIIGVDPRLLKSGRAEDVVSALFGNQKLANMKARTEETEEFISVSDSRDWLLPDERLSEKVRSLIIPNSFVFGAKTQSFELEKAADGKENPVLDRSSSRPGDGRTPLSPAPELQSLRASKDAASRSAGQCPAHSYVDIPTPEDCRTPEATSDDYSRVKGVHGEDVLLEEERVPPCPDAQIQPANVASDYSRVAEVNSDTTVLLQNLPVCKERQHHDAGWTVGKKPEPPGTEVSTGSSTQLVGSGYVDSVPNFC</sequence>
<feature type="domain" description="Fibronectin type-III" evidence="16">
    <location>
        <begin position="49"/>
        <end position="149"/>
    </location>
</feature>
<keyword evidence="7" id="KW-0677">Repeat</keyword>
<dbReference type="AlphaFoldDB" id="A0A8C7WR98"/>
<dbReference type="Proteomes" id="UP000694383">
    <property type="component" value="Unplaced"/>
</dbReference>
<dbReference type="PROSITE" id="PS50853">
    <property type="entry name" value="FN3"/>
    <property type="match status" value="2"/>
</dbReference>
<dbReference type="GO" id="GO:0046872">
    <property type="term" value="F:metal ion binding"/>
    <property type="evidence" value="ECO:0007669"/>
    <property type="project" value="UniProtKB-KW"/>
</dbReference>
<dbReference type="PANTHER" id="PTHR23037:SF46">
    <property type="entry name" value="INTERLEUKIN 5 RECEPTOR SUBUNIT ALPHA"/>
    <property type="match status" value="1"/>
</dbReference>
<dbReference type="InterPro" id="IPR013783">
    <property type="entry name" value="Ig-like_fold"/>
</dbReference>
<dbReference type="SUPFAM" id="SSF49265">
    <property type="entry name" value="Fibronectin type III"/>
    <property type="match status" value="2"/>
</dbReference>
<evidence type="ECO:0000256" key="14">
    <source>
        <dbReference type="SAM" id="MobiDB-lite"/>
    </source>
</evidence>
<dbReference type="Gene3D" id="2.60.40.10">
    <property type="entry name" value="Immunoglobulins"/>
    <property type="match status" value="2"/>
</dbReference>
<keyword evidence="10 15" id="KW-0472">Membrane</keyword>
<evidence type="ECO:0000313" key="17">
    <source>
        <dbReference type="Ensembl" id="ENSOSIP00000002037.1"/>
    </source>
</evidence>
<evidence type="ECO:0000256" key="10">
    <source>
        <dbReference type="ARBA" id="ARBA00023136"/>
    </source>
</evidence>
<feature type="region of interest" description="Disordered" evidence="14">
    <location>
        <begin position="376"/>
        <end position="448"/>
    </location>
</feature>
<evidence type="ECO:0000313" key="18">
    <source>
        <dbReference type="Proteomes" id="UP000694383"/>
    </source>
</evidence>
<evidence type="ECO:0000256" key="15">
    <source>
        <dbReference type="SAM" id="Phobius"/>
    </source>
</evidence>
<dbReference type="Pfam" id="PF09067">
    <property type="entry name" value="EpoR_lig-bind"/>
    <property type="match status" value="1"/>
</dbReference>
<evidence type="ECO:0000256" key="5">
    <source>
        <dbReference type="ARBA" id="ARBA00022723"/>
    </source>
</evidence>
<evidence type="ECO:0000256" key="4">
    <source>
        <dbReference type="ARBA" id="ARBA00022692"/>
    </source>
</evidence>
<evidence type="ECO:0000256" key="13">
    <source>
        <dbReference type="ARBA" id="ARBA00023180"/>
    </source>
</evidence>
<organism evidence="17 18">
    <name type="scientific">Oryzias sinensis</name>
    <name type="common">Chinese medaka</name>
    <dbReference type="NCBI Taxonomy" id="183150"/>
    <lineage>
        <taxon>Eukaryota</taxon>
        <taxon>Metazoa</taxon>
        <taxon>Chordata</taxon>
        <taxon>Craniata</taxon>
        <taxon>Vertebrata</taxon>
        <taxon>Euteleostomi</taxon>
        <taxon>Actinopterygii</taxon>
        <taxon>Neopterygii</taxon>
        <taxon>Teleostei</taxon>
        <taxon>Neoteleostei</taxon>
        <taxon>Acanthomorphata</taxon>
        <taxon>Ovalentaria</taxon>
        <taxon>Atherinomorphae</taxon>
        <taxon>Beloniformes</taxon>
        <taxon>Adrianichthyidae</taxon>
        <taxon>Oryziinae</taxon>
        <taxon>Oryzias</taxon>
    </lineage>
</organism>
<name>A0A8C7WR98_9TELE</name>
<feature type="region of interest" description="Disordered" evidence="14">
    <location>
        <begin position="507"/>
        <end position="534"/>
    </location>
</feature>
<keyword evidence="12" id="KW-0675">Receptor</keyword>
<protein>
    <recommendedName>
        <fullName evidence="3">Prolactin receptor</fullName>
    </recommendedName>
</protein>
<evidence type="ECO:0000256" key="1">
    <source>
        <dbReference type="ARBA" id="ARBA00004479"/>
    </source>
</evidence>
<keyword evidence="18" id="KW-1185">Reference proteome</keyword>
<dbReference type="CDD" id="cd00063">
    <property type="entry name" value="FN3"/>
    <property type="match status" value="2"/>
</dbReference>
<evidence type="ECO:0000256" key="6">
    <source>
        <dbReference type="ARBA" id="ARBA00022729"/>
    </source>
</evidence>
<evidence type="ECO:0000256" key="2">
    <source>
        <dbReference type="ARBA" id="ARBA00007885"/>
    </source>
</evidence>
<dbReference type="FunFam" id="2.60.40.10:FF:000358">
    <property type="entry name" value="Prolactin receptor"/>
    <property type="match status" value="1"/>
</dbReference>
<accession>A0A8C7WR98</accession>
<comment type="similarity">
    <text evidence="2">Belongs to the type I cytokine receptor family. Type 1 subfamily.</text>
</comment>
<dbReference type="SMART" id="SM00060">
    <property type="entry name" value="FN3"/>
    <property type="match status" value="2"/>
</dbReference>
<evidence type="ECO:0000256" key="12">
    <source>
        <dbReference type="ARBA" id="ARBA00023170"/>
    </source>
</evidence>
<evidence type="ECO:0000256" key="8">
    <source>
        <dbReference type="ARBA" id="ARBA00022833"/>
    </source>
</evidence>
<dbReference type="InterPro" id="IPR015152">
    <property type="entry name" value="Growth/epo_recpt_lig-bind"/>
</dbReference>
<feature type="compositionally biased region" description="Polar residues" evidence="14">
    <location>
        <begin position="524"/>
        <end position="534"/>
    </location>
</feature>
<dbReference type="GO" id="GO:0009897">
    <property type="term" value="C:external side of plasma membrane"/>
    <property type="evidence" value="ECO:0007669"/>
    <property type="project" value="TreeGrafter"/>
</dbReference>
<evidence type="ECO:0000256" key="9">
    <source>
        <dbReference type="ARBA" id="ARBA00022989"/>
    </source>
</evidence>
<keyword evidence="8" id="KW-0862">Zinc</keyword>
<dbReference type="PANTHER" id="PTHR23037">
    <property type="entry name" value="CYTOKINE RECEPTOR"/>
    <property type="match status" value="1"/>
</dbReference>
<dbReference type="InterPro" id="IPR003961">
    <property type="entry name" value="FN3_dom"/>
</dbReference>
<evidence type="ECO:0000256" key="11">
    <source>
        <dbReference type="ARBA" id="ARBA00023157"/>
    </source>
</evidence>
<evidence type="ECO:0000259" key="16">
    <source>
        <dbReference type="PROSITE" id="PS50853"/>
    </source>
</evidence>
<feature type="transmembrane region" description="Helical" evidence="15">
    <location>
        <begin position="256"/>
        <end position="277"/>
    </location>
</feature>
<keyword evidence="5" id="KW-0479">Metal-binding</keyword>
<reference evidence="17" key="2">
    <citation type="submission" date="2025-09" db="UniProtKB">
        <authorList>
            <consortium name="Ensembl"/>
        </authorList>
    </citation>
    <scope>IDENTIFICATION</scope>
</reference>
<dbReference type="GO" id="GO:0004896">
    <property type="term" value="F:cytokine receptor activity"/>
    <property type="evidence" value="ECO:0007669"/>
    <property type="project" value="TreeGrafter"/>
</dbReference>
<evidence type="ECO:0000256" key="7">
    <source>
        <dbReference type="ARBA" id="ARBA00022737"/>
    </source>
</evidence>
<keyword evidence="6" id="KW-0732">Signal</keyword>
<dbReference type="Ensembl" id="ENSOSIT00000002171.1">
    <property type="protein sequence ID" value="ENSOSIP00000002037.1"/>
    <property type="gene ID" value="ENSOSIG00000001117.1"/>
</dbReference>
<reference evidence="17" key="1">
    <citation type="submission" date="2025-08" db="UniProtKB">
        <authorList>
            <consortium name="Ensembl"/>
        </authorList>
    </citation>
    <scope>IDENTIFICATION</scope>
</reference>
<keyword evidence="4 15" id="KW-0812">Transmembrane</keyword>
<feature type="domain" description="Fibronectin type-III" evidence="16">
    <location>
        <begin position="151"/>
        <end position="250"/>
    </location>
</feature>
<keyword evidence="13" id="KW-0325">Glycoprotein</keyword>
<comment type="subcellular location">
    <subcellularLocation>
        <location evidence="1">Membrane</location>
        <topology evidence="1">Single-pass type I membrane protein</topology>
    </subcellularLocation>
</comment>
<dbReference type="InterPro" id="IPR036116">
    <property type="entry name" value="FN3_sf"/>
</dbReference>
<feature type="compositionally biased region" description="Basic and acidic residues" evidence="14">
    <location>
        <begin position="376"/>
        <end position="385"/>
    </location>
</feature>
<keyword evidence="9 15" id="KW-1133">Transmembrane helix</keyword>
<dbReference type="FunFam" id="2.60.40.10:FF:000287">
    <property type="entry name" value="Prolactin receptor"/>
    <property type="match status" value="1"/>
</dbReference>
<dbReference type="GeneTree" id="ENSGT00940000154851"/>